<dbReference type="GO" id="GO:0030031">
    <property type="term" value="P:cell projection assembly"/>
    <property type="evidence" value="ECO:0007669"/>
    <property type="project" value="TreeGrafter"/>
</dbReference>
<dbReference type="GO" id="GO:0031209">
    <property type="term" value="C:SCAR complex"/>
    <property type="evidence" value="ECO:0007669"/>
    <property type="project" value="TreeGrafter"/>
</dbReference>
<feature type="compositionally biased region" description="Low complexity" evidence="2">
    <location>
        <begin position="600"/>
        <end position="611"/>
    </location>
</feature>
<comment type="caution">
    <text evidence="3">The sequence shown here is derived from an EMBL/GenBank/DDBJ whole genome shotgun (WGS) entry which is preliminary data.</text>
</comment>
<dbReference type="OrthoDB" id="548214at2759"/>
<dbReference type="Proteomes" id="UP000604825">
    <property type="component" value="Unassembled WGS sequence"/>
</dbReference>
<dbReference type="InterPro" id="IPR019137">
    <property type="entry name" value="Nck-associated_protein-1"/>
</dbReference>
<feature type="compositionally biased region" description="Basic and acidic residues" evidence="2">
    <location>
        <begin position="564"/>
        <end position="575"/>
    </location>
</feature>
<gene>
    <name evidence="3" type="ORF">NCGR_LOCUS28516</name>
</gene>
<dbReference type="Pfam" id="PF09735">
    <property type="entry name" value="Nckap1"/>
    <property type="match status" value="2"/>
</dbReference>
<name>A0A811PK33_9POAL</name>
<dbReference type="GO" id="GO:0000902">
    <property type="term" value="P:cell morphogenesis"/>
    <property type="evidence" value="ECO:0007669"/>
    <property type="project" value="TreeGrafter"/>
</dbReference>
<dbReference type="GO" id="GO:0030866">
    <property type="term" value="P:cortical actin cytoskeleton organization"/>
    <property type="evidence" value="ECO:0007669"/>
    <property type="project" value="TreeGrafter"/>
</dbReference>
<keyword evidence="4" id="KW-1185">Reference proteome</keyword>
<organism evidence="3 4">
    <name type="scientific">Miscanthus lutarioriparius</name>
    <dbReference type="NCBI Taxonomy" id="422564"/>
    <lineage>
        <taxon>Eukaryota</taxon>
        <taxon>Viridiplantae</taxon>
        <taxon>Streptophyta</taxon>
        <taxon>Embryophyta</taxon>
        <taxon>Tracheophyta</taxon>
        <taxon>Spermatophyta</taxon>
        <taxon>Magnoliopsida</taxon>
        <taxon>Liliopsida</taxon>
        <taxon>Poales</taxon>
        <taxon>Poaceae</taxon>
        <taxon>PACMAD clade</taxon>
        <taxon>Panicoideae</taxon>
        <taxon>Andropogonodae</taxon>
        <taxon>Andropogoneae</taxon>
        <taxon>Saccharinae</taxon>
        <taxon>Miscanthus</taxon>
    </lineage>
</organism>
<evidence type="ECO:0000313" key="4">
    <source>
        <dbReference type="Proteomes" id="UP000604825"/>
    </source>
</evidence>
<evidence type="ECO:0000256" key="2">
    <source>
        <dbReference type="SAM" id="MobiDB-lite"/>
    </source>
</evidence>
<protein>
    <submittedName>
        <fullName evidence="3">Uncharacterized protein</fullName>
    </submittedName>
</protein>
<feature type="region of interest" description="Disordered" evidence="2">
    <location>
        <begin position="534"/>
        <end position="626"/>
    </location>
</feature>
<accession>A0A811PK33</accession>
<dbReference type="EMBL" id="CAJGYO010000007">
    <property type="protein sequence ID" value="CAD6243292.1"/>
    <property type="molecule type" value="Genomic_DNA"/>
</dbReference>
<comment type="similarity">
    <text evidence="1">Belongs to the HEM-1/HEM-2 family.</text>
</comment>
<sequence>MSQPEMGDECWKNTVLGTPGMVALDLDATLKGLFHQVLHCLENIPKPQGESVPAITADLTDLRKHWLSILMIVTSSRSSINIKHLEKATVSTGKEGLVSEGNAAYNWSRCVDELESQLSKHGSLKKLYFYHQHLTTVNKIGRDSISYVESLIESIMGGLEGLINILDSEGGFGSLEMHLSPEQAALRLNNTTRAKGVSSLLTPGYESYPDNSSSIKMLEAAMQRLTSLCSVLNDMEPICVLNHVFVLREYMRDCIVGNFRRRFHSMIRTENCIQRPSIIESLLRRHLGIIHLAEQHISMDLTEGIREVLLAESYTGPFPNLQMFETPVGTQGGGSAVEMICNWSSQPIGGGCLAEAFTDKRELKSLVHLFGGYGIDKMDKMLREHTSALLNCIDSSLRCVSAVVGGSEYTRVEREQRINSLSNGHTDELQEAELPSRVSAEANIKSSMQIYVKLSAGIVLDSWNDTSRPHIVPKLIFLDQLCELSPYLPRSTLEVHIPYTILRSIYHQLYGASLMASEQMEQSPRQSPLISLTHASPSARQNRPETTPRSHTFEPSYYSSSGSQHDDGYDVDKRTGQLRSMRRSGPLDFSASRKVKFVEGSSSGSSYGAGSLQRFAVSRSGPLSYR</sequence>
<dbReference type="PANTHER" id="PTHR12093:SF10">
    <property type="entry name" value="MEMBRANE-ASSOCIATED PROTEIN HEM"/>
    <property type="match status" value="1"/>
</dbReference>
<proteinExistence type="inferred from homology"/>
<reference evidence="3" key="1">
    <citation type="submission" date="2020-10" db="EMBL/GenBank/DDBJ databases">
        <authorList>
            <person name="Han B."/>
            <person name="Lu T."/>
            <person name="Zhao Q."/>
            <person name="Huang X."/>
            <person name="Zhao Y."/>
        </authorList>
    </citation>
    <scope>NUCLEOTIDE SEQUENCE</scope>
</reference>
<dbReference type="AlphaFoldDB" id="A0A811PK33"/>
<evidence type="ECO:0000256" key="1">
    <source>
        <dbReference type="ARBA" id="ARBA00037947"/>
    </source>
</evidence>
<dbReference type="PANTHER" id="PTHR12093">
    <property type="entry name" value="NCK-ASSOCIATED PROTEIN 1"/>
    <property type="match status" value="1"/>
</dbReference>
<evidence type="ECO:0000313" key="3">
    <source>
        <dbReference type="EMBL" id="CAD6243292.1"/>
    </source>
</evidence>
<feature type="compositionally biased region" description="Basic and acidic residues" evidence="2">
    <location>
        <begin position="542"/>
        <end position="552"/>
    </location>
</feature>
<dbReference type="GO" id="GO:0016477">
    <property type="term" value="P:cell migration"/>
    <property type="evidence" value="ECO:0007669"/>
    <property type="project" value="TreeGrafter"/>
</dbReference>